<accession>A0A5D0CL44</accession>
<protein>
    <recommendedName>
        <fullName evidence="3">Gp5/Type VI secretion system Vgr protein OB-fold domain-containing protein</fullName>
    </recommendedName>
</protein>
<dbReference type="EMBL" id="VSDO01000005">
    <property type="protein sequence ID" value="TYA10729.1"/>
    <property type="molecule type" value="Genomic_DNA"/>
</dbReference>
<proteinExistence type="predicted"/>
<organism evidence="1 2">
    <name type="scientific">Paenibacillus faecis</name>
    <dbReference type="NCBI Taxonomy" id="862114"/>
    <lineage>
        <taxon>Bacteria</taxon>
        <taxon>Bacillati</taxon>
        <taxon>Bacillota</taxon>
        <taxon>Bacilli</taxon>
        <taxon>Bacillales</taxon>
        <taxon>Paenibacillaceae</taxon>
        <taxon>Paenibacillus</taxon>
    </lineage>
</organism>
<reference evidence="1 2" key="1">
    <citation type="submission" date="2019-08" db="EMBL/GenBank/DDBJ databases">
        <title>Genome sequencing of Paenibacillus faecis DSM 23593(T).</title>
        <authorList>
            <person name="Kook J.-K."/>
            <person name="Park S.-N."/>
            <person name="Lim Y.K."/>
        </authorList>
    </citation>
    <scope>NUCLEOTIDE SEQUENCE [LARGE SCALE GENOMIC DNA]</scope>
    <source>
        <strain evidence="1 2">DSM 23593</strain>
    </source>
</reference>
<dbReference type="Gene3D" id="3.55.50.10">
    <property type="entry name" value="Baseplate protein-like domains"/>
    <property type="match status" value="1"/>
</dbReference>
<dbReference type="Pfam" id="PF05954">
    <property type="entry name" value="Phage_GPD"/>
    <property type="match status" value="1"/>
</dbReference>
<keyword evidence="2" id="KW-1185">Reference proteome</keyword>
<dbReference type="AlphaFoldDB" id="A0A5D0CL44"/>
<gene>
    <name evidence="1" type="ORF">FRY98_23370</name>
</gene>
<evidence type="ECO:0000313" key="2">
    <source>
        <dbReference type="Proteomes" id="UP000325218"/>
    </source>
</evidence>
<name>A0A5D0CL44_9BACL</name>
<dbReference type="Proteomes" id="UP000325218">
    <property type="component" value="Unassembled WGS sequence"/>
</dbReference>
<evidence type="ECO:0008006" key="3">
    <source>
        <dbReference type="Google" id="ProtNLM"/>
    </source>
</evidence>
<evidence type="ECO:0000313" key="1">
    <source>
        <dbReference type="EMBL" id="TYA10729.1"/>
    </source>
</evidence>
<dbReference type="SUPFAM" id="SSF69279">
    <property type="entry name" value="Phage tail proteins"/>
    <property type="match status" value="1"/>
</dbReference>
<comment type="caution">
    <text evidence="1">The sequence shown here is derived from an EMBL/GenBank/DDBJ whole genome shotgun (WGS) entry which is preliminary data.</text>
</comment>
<sequence>MSGMSSSLVVDYNTLKIAPFEMKLLELKLEKKFQDHARLRFTGIIAEEMEEKYVKMASEQLPVEMYYTDHKGKVHTLFHGLILKLHVRVDRDAYWLEAEAVSHTYGMDIKPQYRSYQNAAMKIPEVMEHIFKTYERASLLNTFTEQKKLGGFTLQYQETDWEFLKRLASHYHAPLVPSVAQSRICVYLGVPEHQDVGEIQATHYRVYKDILAYKNIVDNEQASLTEQDFICYEIVTDQVLELGDMVTFKGKKLHVSEVLTEMHRSILTHTYTLRSKRAAYQRKSYNRRIIGASIQGKVKDVVRDEVKVQLEYDQDWDTKTAYLFPYSTMYASEDQTGWYCMPEKGDDVRIYFPGAKEAEGIALSTVRKKLPAEAMGAASGTGAGAGVGSNTKTVTNTVVKTEQLQPIVHYDKDLKEDLMANPDTKFIMTPYGQQIKFEKDKITIIGAGGGAWISLMNEGTLVLNSNNKISLHTGKQIEMAANSIVLLGNQIEMSTKDGPSGIKLDQGQIQIKGVEVVMEE</sequence>
<dbReference type="OrthoDB" id="2497694at2"/>